<evidence type="ECO:0000313" key="2">
    <source>
        <dbReference type="EMBL" id="GAA3730780.1"/>
    </source>
</evidence>
<evidence type="ECO:0000256" key="1">
    <source>
        <dbReference type="SAM" id="MobiDB-lite"/>
    </source>
</evidence>
<reference evidence="3" key="1">
    <citation type="journal article" date="2019" name="Int. J. Syst. Evol. Microbiol.">
        <title>The Global Catalogue of Microorganisms (GCM) 10K type strain sequencing project: providing services to taxonomists for standard genome sequencing and annotation.</title>
        <authorList>
            <consortium name="The Broad Institute Genomics Platform"/>
            <consortium name="The Broad Institute Genome Sequencing Center for Infectious Disease"/>
            <person name="Wu L."/>
            <person name="Ma J."/>
        </authorList>
    </citation>
    <scope>NUCLEOTIDE SEQUENCE [LARGE SCALE GENOMIC DNA]</scope>
    <source>
        <strain evidence="3">JCM 30846</strain>
    </source>
</reference>
<organism evidence="2 3">
    <name type="scientific">Streptomyces tremellae</name>
    <dbReference type="NCBI Taxonomy" id="1124239"/>
    <lineage>
        <taxon>Bacteria</taxon>
        <taxon>Bacillati</taxon>
        <taxon>Actinomycetota</taxon>
        <taxon>Actinomycetes</taxon>
        <taxon>Kitasatosporales</taxon>
        <taxon>Streptomycetaceae</taxon>
        <taxon>Streptomyces</taxon>
    </lineage>
</organism>
<protein>
    <submittedName>
        <fullName evidence="2">Uncharacterized protein</fullName>
    </submittedName>
</protein>
<evidence type="ECO:0000313" key="3">
    <source>
        <dbReference type="Proteomes" id="UP001499884"/>
    </source>
</evidence>
<accession>A0ABP7F5N0</accession>
<sequence length="137" mass="14075">MQADAESRAALRAAVLAPRTAPTIAAAAYSAVRSELAAWEWRLRRAVVRFGSLGSIAVSCRGFAATRRGGKVSAVERERVAQARGCGSTGEAPHVHRSGPRPQKPTVHCGGRPSSRVVASALALAGDAPAPSAPAGR</sequence>
<dbReference type="Proteomes" id="UP001499884">
    <property type="component" value="Unassembled WGS sequence"/>
</dbReference>
<dbReference type="EMBL" id="BAABEP010000018">
    <property type="protein sequence ID" value="GAA3730780.1"/>
    <property type="molecule type" value="Genomic_DNA"/>
</dbReference>
<gene>
    <name evidence="2" type="ORF">GCM10023082_30520</name>
</gene>
<name>A0ABP7F5N0_9ACTN</name>
<keyword evidence="3" id="KW-1185">Reference proteome</keyword>
<feature type="region of interest" description="Disordered" evidence="1">
    <location>
        <begin position="83"/>
        <end position="113"/>
    </location>
</feature>
<proteinExistence type="predicted"/>
<comment type="caution">
    <text evidence="2">The sequence shown here is derived from an EMBL/GenBank/DDBJ whole genome shotgun (WGS) entry which is preliminary data.</text>
</comment>